<keyword evidence="2" id="KW-1185">Reference proteome</keyword>
<evidence type="ECO:0000313" key="1">
    <source>
        <dbReference type="EMBL" id="KAJ3814001.1"/>
    </source>
</evidence>
<comment type="caution">
    <text evidence="1">The sequence shown here is derived from an EMBL/GenBank/DDBJ whole genome shotgun (WGS) entry which is preliminary data.</text>
</comment>
<name>A0ACC1UA86_9AGAR</name>
<dbReference type="EMBL" id="MU794978">
    <property type="protein sequence ID" value="KAJ3814001.1"/>
    <property type="molecule type" value="Genomic_DNA"/>
</dbReference>
<evidence type="ECO:0000313" key="2">
    <source>
        <dbReference type="Proteomes" id="UP001163835"/>
    </source>
</evidence>
<reference evidence="1" key="1">
    <citation type="submission" date="2022-09" db="EMBL/GenBank/DDBJ databases">
        <title>A Global Phylogenomic Analysis of the Shiitake Genus Lentinula.</title>
        <authorList>
            <consortium name="DOE Joint Genome Institute"/>
            <person name="Sierra-Patev S."/>
            <person name="Min B."/>
            <person name="Naranjo-Ortiz M."/>
            <person name="Looney B."/>
            <person name="Konkel Z."/>
            <person name="Slot J.C."/>
            <person name="Sakamoto Y."/>
            <person name="Steenwyk J.L."/>
            <person name="Rokas A."/>
            <person name="Carro J."/>
            <person name="Camarero S."/>
            <person name="Ferreira P."/>
            <person name="Molpeceres G."/>
            <person name="Ruiz-Duenas F.J."/>
            <person name="Serrano A."/>
            <person name="Henrissat B."/>
            <person name="Drula E."/>
            <person name="Hughes K.W."/>
            <person name="Mata J.L."/>
            <person name="Ishikawa N.K."/>
            <person name="Vargas-Isla R."/>
            <person name="Ushijima S."/>
            <person name="Smith C.A."/>
            <person name="Ahrendt S."/>
            <person name="Andreopoulos W."/>
            <person name="He G."/>
            <person name="Labutti K."/>
            <person name="Lipzen A."/>
            <person name="Ng V."/>
            <person name="Riley R."/>
            <person name="Sandor L."/>
            <person name="Barry K."/>
            <person name="Martinez A.T."/>
            <person name="Xiao Y."/>
            <person name="Gibbons J.G."/>
            <person name="Terashima K."/>
            <person name="Grigoriev I.V."/>
            <person name="Hibbett D.S."/>
        </authorList>
    </citation>
    <scope>NUCLEOTIDE SEQUENCE</scope>
    <source>
        <strain evidence="1">TMI1499</strain>
    </source>
</reference>
<gene>
    <name evidence="1" type="ORF">F5876DRAFT_73321</name>
</gene>
<accession>A0ACC1UA86</accession>
<dbReference type="Proteomes" id="UP001163835">
    <property type="component" value="Unassembled WGS sequence"/>
</dbReference>
<proteinExistence type="predicted"/>
<protein>
    <submittedName>
        <fullName evidence="1">Uncharacterized protein</fullName>
    </submittedName>
</protein>
<sequence>MDDLPVDIFDVLLGEFCEPEDVRKFLKVSYNARIAADKIIFHTLKLTDDISKSGEQLRQWQAYDRTHRFTSSPRILHIPAFHILGHRTQYNAFIANFLSISSIRQTVTRLILEFSHPTTLALFLRPEFSFPALSIVQAHIPWYLFAHSVVGLASLVPGQCIESVAVHGSMIQSGSASTLALPAVALPPGDSPVSVKRLLLPYARSSQATYPHIPRAVVSGRLNLRKLSTFIVEINEWWEDRDVALILSGMEQLEKLIINARDRPSSLNIIQFPLIHGLREFGYNGNVSFYNQHKKIVYVSQAVMSALHAMQCHHICHLYLDIFYNGPTTVDDDLESNEVFEWRDLSSFLGERQSLQDIHFNYWLNESSSDEFAQYHADDVNYYITSSLLRQTLVYFHADTLSLTTYLPPCSRNLQDFFDK</sequence>
<organism evidence="1 2">
    <name type="scientific">Lentinula aff. lateritia</name>
    <dbReference type="NCBI Taxonomy" id="2804960"/>
    <lineage>
        <taxon>Eukaryota</taxon>
        <taxon>Fungi</taxon>
        <taxon>Dikarya</taxon>
        <taxon>Basidiomycota</taxon>
        <taxon>Agaricomycotina</taxon>
        <taxon>Agaricomycetes</taxon>
        <taxon>Agaricomycetidae</taxon>
        <taxon>Agaricales</taxon>
        <taxon>Marasmiineae</taxon>
        <taxon>Omphalotaceae</taxon>
        <taxon>Lentinula</taxon>
    </lineage>
</organism>